<dbReference type="CDD" id="cd01131">
    <property type="entry name" value="PilT"/>
    <property type="match status" value="1"/>
</dbReference>
<gene>
    <name evidence="3" type="ORF">SMC7_07085</name>
</gene>
<proteinExistence type="inferred from homology"/>
<dbReference type="GO" id="GO:0016887">
    <property type="term" value="F:ATP hydrolysis activity"/>
    <property type="evidence" value="ECO:0007669"/>
    <property type="project" value="InterPro"/>
</dbReference>
<dbReference type="PANTHER" id="PTHR30486">
    <property type="entry name" value="TWITCHING MOTILITY PROTEIN PILT"/>
    <property type="match status" value="1"/>
</dbReference>
<dbReference type="InterPro" id="IPR006321">
    <property type="entry name" value="PilT/PilU"/>
</dbReference>
<dbReference type="AlphaFoldDB" id="A0A398CQA8"/>
<dbReference type="InterPro" id="IPR027417">
    <property type="entry name" value="P-loop_NTPase"/>
</dbReference>
<dbReference type="OrthoDB" id="9804785at2"/>
<evidence type="ECO:0000313" key="4">
    <source>
        <dbReference type="Proteomes" id="UP000266328"/>
    </source>
</evidence>
<dbReference type="PANTHER" id="PTHR30486:SF16">
    <property type="entry name" value="TWITCHING MOTILITY PROTEIN PILT"/>
    <property type="match status" value="1"/>
</dbReference>
<reference evidence="3 4" key="1">
    <citation type="submission" date="2018-09" db="EMBL/GenBank/DDBJ databases">
        <title>Discovery and Ecogenomic Context for Candidatus Cryosericales, a Global Caldiserica Order Active in Thawing Permafrost.</title>
        <authorList>
            <person name="Martinez M.A."/>
            <person name="Woodcroft B.J."/>
            <person name="Ignacio Espinoza J.C."/>
            <person name="Zayed A."/>
            <person name="Singleton C.M."/>
            <person name="Boyd J."/>
            <person name="Li Y.-F."/>
            <person name="Purvine S."/>
            <person name="Maughan H."/>
            <person name="Hodgkins S.B."/>
            <person name="Anderson D."/>
            <person name="Sederholm M."/>
            <person name="Temperton B."/>
            <person name="Saleska S.R."/>
            <person name="Tyson G.W."/>
            <person name="Rich V.I."/>
        </authorList>
    </citation>
    <scope>NUCLEOTIDE SEQUENCE [LARGE SCALE GENOMIC DNA]</scope>
    <source>
        <strain evidence="3 4">SMC7</strain>
    </source>
</reference>
<comment type="caution">
    <text evidence="3">The sequence shown here is derived from an EMBL/GenBank/DDBJ whole genome shotgun (WGS) entry which is preliminary data.</text>
</comment>
<dbReference type="InterPro" id="IPR001482">
    <property type="entry name" value="T2SS/T4SS_dom"/>
</dbReference>
<sequence>MEELNRAPVEIRGLDDILKIVVDRGASDLHLQAGTPPMLRLHKHLLPIGTEMMSGGAIEALVYPIMNDDQKAVFKQHLDFDFSYSVKGLARFRVNVFRQRGTMAVTMRRIPFTIPDLDSLGLPDVVKDLIKLEKGFVLVTGPTGHGKSTTLAAMIDKINQERDVHTVTVEDPVEFLFQHRKGIVVQRELGEDTESFAHALRAVLREDPDIILVGELRDLETIAAALTAAETGHLVFGTLHTNSAPQSIDRIIDVFPAAQQGQIRIQLANVLSAIVTQQLLTRKDGNGLVVATEVLIATPAVRNLIRENKSYQIVSTMQTSGALGMMTMEKCVKDLVARGIVAADVALRAGVNVKD</sequence>
<dbReference type="PROSITE" id="PS00662">
    <property type="entry name" value="T2SP_E"/>
    <property type="match status" value="1"/>
</dbReference>
<organism evidence="3 4">
    <name type="scientific">Candidatus Cryosericum terrychapinii</name>
    <dbReference type="NCBI Taxonomy" id="2290919"/>
    <lineage>
        <taxon>Bacteria</taxon>
        <taxon>Pseudomonadati</taxon>
        <taxon>Caldisericota/Cryosericota group</taxon>
        <taxon>Candidatus Cryosericota</taxon>
        <taxon>Candidatus Cryosericia</taxon>
        <taxon>Candidatus Cryosericales</taxon>
        <taxon>Candidatus Cryosericaceae</taxon>
        <taxon>Candidatus Cryosericum</taxon>
    </lineage>
</organism>
<evidence type="ECO:0000313" key="3">
    <source>
        <dbReference type="EMBL" id="RIE05566.1"/>
    </source>
</evidence>
<dbReference type="EMBL" id="QXIS01000035">
    <property type="protein sequence ID" value="RIE05566.1"/>
    <property type="molecule type" value="Genomic_DNA"/>
</dbReference>
<dbReference type="GO" id="GO:0005524">
    <property type="term" value="F:ATP binding"/>
    <property type="evidence" value="ECO:0007669"/>
    <property type="project" value="InterPro"/>
</dbReference>
<dbReference type="RefSeq" id="WP_119089653.1">
    <property type="nucleotide sequence ID" value="NZ_QXIS01000035.1"/>
</dbReference>
<dbReference type="SUPFAM" id="SSF52540">
    <property type="entry name" value="P-loop containing nucleoside triphosphate hydrolases"/>
    <property type="match status" value="1"/>
</dbReference>
<feature type="domain" description="Bacterial type II secretion system protein E" evidence="2">
    <location>
        <begin position="204"/>
        <end position="218"/>
    </location>
</feature>
<dbReference type="Gene3D" id="3.30.450.90">
    <property type="match status" value="1"/>
</dbReference>
<name>A0A398CQA8_9BACT</name>
<dbReference type="Proteomes" id="UP000266328">
    <property type="component" value="Unassembled WGS sequence"/>
</dbReference>
<keyword evidence="4" id="KW-1185">Reference proteome</keyword>
<dbReference type="NCBIfam" id="TIGR01420">
    <property type="entry name" value="pilT_fam"/>
    <property type="match status" value="1"/>
</dbReference>
<protein>
    <submittedName>
        <fullName evidence="3">Type IV pilus twitching motility protein PilT</fullName>
    </submittedName>
</protein>
<dbReference type="InterPro" id="IPR050921">
    <property type="entry name" value="T4SS_GSP_E_ATPase"/>
</dbReference>
<accession>A0A398CQA8</accession>
<dbReference type="Pfam" id="PF00437">
    <property type="entry name" value="T2SSE"/>
    <property type="match status" value="1"/>
</dbReference>
<comment type="similarity">
    <text evidence="1">Belongs to the GSP E family.</text>
</comment>
<dbReference type="Gene3D" id="3.40.50.300">
    <property type="entry name" value="P-loop containing nucleotide triphosphate hydrolases"/>
    <property type="match status" value="1"/>
</dbReference>
<evidence type="ECO:0000259" key="2">
    <source>
        <dbReference type="PROSITE" id="PS00662"/>
    </source>
</evidence>
<evidence type="ECO:0000256" key="1">
    <source>
        <dbReference type="ARBA" id="ARBA00006611"/>
    </source>
</evidence>